<evidence type="ECO:0000256" key="1">
    <source>
        <dbReference type="SAM" id="Phobius"/>
    </source>
</evidence>
<protein>
    <submittedName>
        <fullName evidence="3">Membrane-associated phospholipid phosphatase</fullName>
    </submittedName>
</protein>
<organism evidence="3 4">
    <name type="scientific">Lacticaseibacillus paracasei NRIC 0644</name>
    <dbReference type="NCBI Taxonomy" id="1435038"/>
    <lineage>
        <taxon>Bacteria</taxon>
        <taxon>Bacillati</taxon>
        <taxon>Bacillota</taxon>
        <taxon>Bacilli</taxon>
        <taxon>Lactobacillales</taxon>
        <taxon>Lactobacillaceae</taxon>
        <taxon>Lacticaseibacillus</taxon>
    </lineage>
</organism>
<keyword evidence="1" id="KW-0812">Transmembrane</keyword>
<evidence type="ECO:0000313" key="4">
    <source>
        <dbReference type="Proteomes" id="UP000032552"/>
    </source>
</evidence>
<dbReference type="AlphaFoldDB" id="A0A0C9NWM6"/>
<gene>
    <name evidence="3" type="ORF">LC0644_0954</name>
</gene>
<feature type="transmembrane region" description="Helical" evidence="1">
    <location>
        <begin position="190"/>
        <end position="208"/>
    </location>
</feature>
<keyword evidence="1" id="KW-0472">Membrane</keyword>
<dbReference type="Gene3D" id="1.20.144.10">
    <property type="entry name" value="Phosphatidic acid phosphatase type 2/haloperoxidase"/>
    <property type="match status" value="2"/>
</dbReference>
<keyword evidence="1" id="KW-1133">Transmembrane helix</keyword>
<reference evidence="4" key="1">
    <citation type="submission" date="2014-05" db="EMBL/GenBank/DDBJ databases">
        <title>Whole genome sequencing of Lactobacillus casei NRIC0644.</title>
        <authorList>
            <person name="Atarashi H."/>
            <person name="Yoshida Y."/>
            <person name="Fujimura S."/>
            <person name="Tanaka N."/>
            <person name="Shiwa Y."/>
            <person name="Yoshikawa H."/>
            <person name="Okada S."/>
            <person name="Nakagawa J."/>
        </authorList>
    </citation>
    <scope>NUCLEOTIDE SEQUENCE [LARGE SCALE GENOMIC DNA]</scope>
    <source>
        <strain evidence="4">NRIC0644</strain>
    </source>
</reference>
<feature type="transmembrane region" description="Helical" evidence="1">
    <location>
        <begin position="88"/>
        <end position="109"/>
    </location>
</feature>
<dbReference type="EMBL" id="BAYM01000077">
    <property type="protein sequence ID" value="GAN36365.1"/>
    <property type="molecule type" value="Genomic_DNA"/>
</dbReference>
<feature type="transmembrane region" description="Helical" evidence="1">
    <location>
        <begin position="9"/>
        <end position="27"/>
    </location>
</feature>
<dbReference type="InterPro" id="IPR036938">
    <property type="entry name" value="PAP2/HPO_sf"/>
</dbReference>
<dbReference type="PANTHER" id="PTHR14969">
    <property type="entry name" value="SPHINGOSINE-1-PHOSPHATE PHOSPHOHYDROLASE"/>
    <property type="match status" value="1"/>
</dbReference>
<comment type="caution">
    <text evidence="3">The sequence shown here is derived from an EMBL/GenBank/DDBJ whole genome shotgun (WGS) entry which is preliminary data.</text>
</comment>
<dbReference type="PANTHER" id="PTHR14969:SF13">
    <property type="entry name" value="AT30094P"/>
    <property type="match status" value="1"/>
</dbReference>
<proteinExistence type="predicted"/>
<name>A0A0C9NWM6_LACPA</name>
<dbReference type="RefSeq" id="WP_045624752.1">
    <property type="nucleotide sequence ID" value="NZ_BAYM01000077.1"/>
</dbReference>
<sequence length="227" mass="25443">MLKRRPEPLYLAAIALFIFITLLTGILNNAGWIHTIDQQVIAAVTQFHPVTFKPLLILITSLGNPASLVLLTMVFAVVLLLKRYRYAALFAASMGALMSLVNVGIKYWVRRPRPFIADPQIRALVHAGGFSFPSGHSSGTMIFYGTMILLAWALIKRQSAKWLITCLASGMILLTGYSRIFVRVHYPTDVFAGFSLGFALLMVSWWYFSPYLTNRVAKQSKKQTVKK</sequence>
<dbReference type="Pfam" id="PF01569">
    <property type="entry name" value="PAP2"/>
    <property type="match status" value="1"/>
</dbReference>
<feature type="transmembrane region" description="Helical" evidence="1">
    <location>
        <begin position="138"/>
        <end position="155"/>
    </location>
</feature>
<dbReference type="SMART" id="SM00014">
    <property type="entry name" value="acidPPc"/>
    <property type="match status" value="1"/>
</dbReference>
<feature type="transmembrane region" description="Helical" evidence="1">
    <location>
        <begin position="55"/>
        <end position="81"/>
    </location>
</feature>
<feature type="transmembrane region" description="Helical" evidence="1">
    <location>
        <begin position="162"/>
        <end position="184"/>
    </location>
</feature>
<dbReference type="CDD" id="cd03392">
    <property type="entry name" value="PAP2_like_2"/>
    <property type="match status" value="1"/>
</dbReference>
<evidence type="ECO:0000313" key="3">
    <source>
        <dbReference type="EMBL" id="GAN36365.1"/>
    </source>
</evidence>
<accession>A0A0C9NWM6</accession>
<dbReference type="InterPro" id="IPR000326">
    <property type="entry name" value="PAP2/HPO"/>
</dbReference>
<evidence type="ECO:0000259" key="2">
    <source>
        <dbReference type="SMART" id="SM00014"/>
    </source>
</evidence>
<feature type="domain" description="Phosphatidic acid phosphatase type 2/haloperoxidase" evidence="2">
    <location>
        <begin position="87"/>
        <end position="205"/>
    </location>
</feature>
<dbReference type="Proteomes" id="UP000032552">
    <property type="component" value="Unassembled WGS sequence"/>
</dbReference>
<dbReference type="SUPFAM" id="SSF48317">
    <property type="entry name" value="Acid phosphatase/Vanadium-dependent haloperoxidase"/>
    <property type="match status" value="1"/>
</dbReference>